<reference evidence="9 10" key="1">
    <citation type="submission" date="2021-03" db="EMBL/GenBank/DDBJ databases">
        <title>Antimicrobial resistance genes in bacteria isolated from Japanese honey, and their potential for conferring macrolide and lincosamide resistance in the American foulbrood pathogen Paenibacillus larvae.</title>
        <authorList>
            <person name="Okamoto M."/>
            <person name="Kumagai M."/>
            <person name="Kanamori H."/>
            <person name="Takamatsu D."/>
        </authorList>
    </citation>
    <scope>NUCLEOTIDE SEQUENCE [LARGE SCALE GENOMIC DNA]</scope>
    <source>
        <strain evidence="9 10">J34TS1</strain>
    </source>
</reference>
<evidence type="ECO:0000256" key="7">
    <source>
        <dbReference type="SAM" id="Phobius"/>
    </source>
</evidence>
<feature type="transmembrane region" description="Helical" evidence="7">
    <location>
        <begin position="367"/>
        <end position="387"/>
    </location>
</feature>
<dbReference type="AlphaFoldDB" id="A0A920CS93"/>
<dbReference type="Gene3D" id="1.20.1250.20">
    <property type="entry name" value="MFS general substrate transporter like domains"/>
    <property type="match status" value="1"/>
</dbReference>
<dbReference type="GO" id="GO:0022857">
    <property type="term" value="F:transmembrane transporter activity"/>
    <property type="evidence" value="ECO:0007669"/>
    <property type="project" value="InterPro"/>
</dbReference>
<feature type="transmembrane region" description="Helical" evidence="7">
    <location>
        <begin position="251"/>
        <end position="271"/>
    </location>
</feature>
<dbReference type="InterPro" id="IPR011701">
    <property type="entry name" value="MFS"/>
</dbReference>
<keyword evidence="6 7" id="KW-0472">Membrane</keyword>
<sequence length="415" mass="45716">MNKWNKSALLIFGIGFSNLGNWIYFVAINLLIIQITGSAAAVAGYFVVKPIAMLLTNLWAGSVIDRVNIRKLMIGVDVIRGLLIAVIPLLPSIWMIYAVTFMVSIAGSFFGPASNVYIAKLVPESRRQRFNSIMSMTNSGAFLLGPAISGLLINLTNTSFSIFFNAASFFVCAFFIYLLPNVHMDRKESHERMRFRMLVEDWKIVLRFVKASTFFTSIFVLMQVAMFIGFSIDSQEATYIKMHLKLSEKDYGNLLSLTGIGSLSGSFLATLLSKRLSYRLFITAGLLVTSLCYLWFYASWSFFSATAAFMLLGFSMSFASSGYATFFQKHVPADIMGRFGSLADMSQSIITIVLTLLVGFLSELFSVQMVCIIAAGIAAVVCGVLIVKSFSAAGSRFFLLKGERLQVKNGADIGA</sequence>
<feature type="transmembrane region" description="Helical" evidence="7">
    <location>
        <begin position="39"/>
        <end position="60"/>
    </location>
</feature>
<gene>
    <name evidence="9" type="ORF">J34TS1_18920</name>
</gene>
<keyword evidence="10" id="KW-1185">Reference proteome</keyword>
<dbReference type="PANTHER" id="PTHR23513:SF6">
    <property type="entry name" value="MAJOR FACILITATOR SUPERFAMILY ASSOCIATED DOMAIN-CONTAINING PROTEIN"/>
    <property type="match status" value="1"/>
</dbReference>
<keyword evidence="5 7" id="KW-1133">Transmembrane helix</keyword>
<proteinExistence type="predicted"/>
<dbReference type="Proteomes" id="UP000682811">
    <property type="component" value="Unassembled WGS sequence"/>
</dbReference>
<dbReference type="CDD" id="cd06173">
    <property type="entry name" value="MFS_MefA_like"/>
    <property type="match status" value="1"/>
</dbReference>
<dbReference type="EMBL" id="BORT01000006">
    <property type="protein sequence ID" value="GIO47127.1"/>
    <property type="molecule type" value="Genomic_DNA"/>
</dbReference>
<protein>
    <submittedName>
        <fullName evidence="9">MFS transporter</fullName>
    </submittedName>
</protein>
<evidence type="ECO:0000313" key="10">
    <source>
        <dbReference type="Proteomes" id="UP000682811"/>
    </source>
</evidence>
<feature type="transmembrane region" description="Helical" evidence="7">
    <location>
        <begin position="204"/>
        <end position="231"/>
    </location>
</feature>
<evidence type="ECO:0000256" key="2">
    <source>
        <dbReference type="ARBA" id="ARBA00022448"/>
    </source>
</evidence>
<organism evidence="9 10">
    <name type="scientific">Paenibacillus azoreducens</name>
    <dbReference type="NCBI Taxonomy" id="116718"/>
    <lineage>
        <taxon>Bacteria</taxon>
        <taxon>Bacillati</taxon>
        <taxon>Bacillota</taxon>
        <taxon>Bacilli</taxon>
        <taxon>Bacillales</taxon>
        <taxon>Paenibacillaceae</taxon>
        <taxon>Paenibacillus</taxon>
    </lineage>
</organism>
<evidence type="ECO:0000256" key="3">
    <source>
        <dbReference type="ARBA" id="ARBA00022475"/>
    </source>
</evidence>
<name>A0A920CS93_9BACL</name>
<feature type="transmembrane region" description="Helical" evidence="7">
    <location>
        <begin position="302"/>
        <end position="327"/>
    </location>
</feature>
<dbReference type="Pfam" id="PF07690">
    <property type="entry name" value="MFS_1"/>
    <property type="match status" value="1"/>
</dbReference>
<dbReference type="InterPro" id="IPR020846">
    <property type="entry name" value="MFS_dom"/>
</dbReference>
<feature type="transmembrane region" description="Helical" evidence="7">
    <location>
        <begin position="339"/>
        <end position="361"/>
    </location>
</feature>
<evidence type="ECO:0000313" key="9">
    <source>
        <dbReference type="EMBL" id="GIO47127.1"/>
    </source>
</evidence>
<dbReference type="RefSeq" id="WP_212978030.1">
    <property type="nucleotide sequence ID" value="NZ_AP025343.1"/>
</dbReference>
<dbReference type="SUPFAM" id="SSF103473">
    <property type="entry name" value="MFS general substrate transporter"/>
    <property type="match status" value="1"/>
</dbReference>
<comment type="subcellular location">
    <subcellularLocation>
        <location evidence="1">Cell membrane</location>
        <topology evidence="1">Multi-pass membrane protein</topology>
    </subcellularLocation>
</comment>
<dbReference type="InterPro" id="IPR036259">
    <property type="entry name" value="MFS_trans_sf"/>
</dbReference>
<dbReference type="PANTHER" id="PTHR23513">
    <property type="entry name" value="INTEGRAL MEMBRANE EFFLUX PROTEIN-RELATED"/>
    <property type="match status" value="1"/>
</dbReference>
<feature type="transmembrane region" description="Helical" evidence="7">
    <location>
        <begin position="278"/>
        <end position="296"/>
    </location>
</feature>
<comment type="caution">
    <text evidence="9">The sequence shown here is derived from an EMBL/GenBank/DDBJ whole genome shotgun (WGS) entry which is preliminary data.</text>
</comment>
<accession>A0A920CS93</accession>
<evidence type="ECO:0000256" key="6">
    <source>
        <dbReference type="ARBA" id="ARBA00023136"/>
    </source>
</evidence>
<dbReference type="InterPro" id="IPR022324">
    <property type="entry name" value="Bacilysin_exporter_BacE_put"/>
</dbReference>
<feature type="transmembrane region" description="Helical" evidence="7">
    <location>
        <begin position="162"/>
        <end position="183"/>
    </location>
</feature>
<keyword evidence="4 7" id="KW-0812">Transmembrane</keyword>
<feature type="domain" description="Major facilitator superfamily (MFS) profile" evidence="8">
    <location>
        <begin position="1"/>
        <end position="393"/>
    </location>
</feature>
<keyword evidence="3" id="KW-1003">Cell membrane</keyword>
<evidence type="ECO:0000256" key="5">
    <source>
        <dbReference type="ARBA" id="ARBA00022989"/>
    </source>
</evidence>
<keyword evidence="2" id="KW-0813">Transport</keyword>
<evidence type="ECO:0000256" key="1">
    <source>
        <dbReference type="ARBA" id="ARBA00004651"/>
    </source>
</evidence>
<dbReference type="GO" id="GO:0005886">
    <property type="term" value="C:plasma membrane"/>
    <property type="evidence" value="ECO:0007669"/>
    <property type="project" value="UniProtKB-SubCell"/>
</dbReference>
<evidence type="ECO:0000259" key="8">
    <source>
        <dbReference type="PROSITE" id="PS50850"/>
    </source>
</evidence>
<evidence type="ECO:0000256" key="4">
    <source>
        <dbReference type="ARBA" id="ARBA00022692"/>
    </source>
</evidence>
<dbReference type="PROSITE" id="PS50850">
    <property type="entry name" value="MFS"/>
    <property type="match status" value="1"/>
</dbReference>
<feature type="transmembrane region" description="Helical" evidence="7">
    <location>
        <begin position="7"/>
        <end position="33"/>
    </location>
</feature>
<dbReference type="PRINTS" id="PR01988">
    <property type="entry name" value="EXPORTERBACE"/>
</dbReference>